<dbReference type="GO" id="GO:0006508">
    <property type="term" value="P:proteolysis"/>
    <property type="evidence" value="ECO:0007669"/>
    <property type="project" value="UniProtKB-KW"/>
</dbReference>
<dbReference type="InterPro" id="IPR036034">
    <property type="entry name" value="PDZ_sf"/>
</dbReference>
<protein>
    <submittedName>
        <fullName evidence="5">Serine protease DegS</fullName>
    </submittedName>
</protein>
<name>A0A1N7NLU8_9GAMM</name>
<evidence type="ECO:0000256" key="1">
    <source>
        <dbReference type="ARBA" id="ARBA00022670"/>
    </source>
</evidence>
<accession>A0A1N7NLU8</accession>
<evidence type="ECO:0000256" key="3">
    <source>
        <dbReference type="SAM" id="Phobius"/>
    </source>
</evidence>
<keyword evidence="3" id="KW-1133">Transmembrane helix</keyword>
<dbReference type="PRINTS" id="PR00834">
    <property type="entry name" value="PROTEASES2C"/>
</dbReference>
<dbReference type="RefSeq" id="WP_076516443.1">
    <property type="nucleotide sequence ID" value="NZ_FTOH01000007.1"/>
</dbReference>
<evidence type="ECO:0000256" key="2">
    <source>
        <dbReference type="ARBA" id="ARBA00022801"/>
    </source>
</evidence>
<dbReference type="GO" id="GO:0004252">
    <property type="term" value="F:serine-type endopeptidase activity"/>
    <property type="evidence" value="ECO:0007669"/>
    <property type="project" value="InterPro"/>
</dbReference>
<dbReference type="AlphaFoldDB" id="A0A1N7NLU8"/>
<keyword evidence="6" id="KW-1185">Reference proteome</keyword>
<keyword evidence="3" id="KW-0472">Membrane</keyword>
<dbReference type="STRING" id="484498.SAMN05421686_107114"/>
<dbReference type="InterPro" id="IPR051201">
    <property type="entry name" value="Chloro_Bact_Ser_Proteases"/>
</dbReference>
<dbReference type="InterPro" id="IPR001940">
    <property type="entry name" value="Peptidase_S1C"/>
</dbReference>
<dbReference type="Gene3D" id="2.30.42.10">
    <property type="match status" value="1"/>
</dbReference>
<evidence type="ECO:0000259" key="4">
    <source>
        <dbReference type="PROSITE" id="PS50106"/>
    </source>
</evidence>
<evidence type="ECO:0000313" key="6">
    <source>
        <dbReference type="Proteomes" id="UP000185639"/>
    </source>
</evidence>
<dbReference type="PANTHER" id="PTHR43343">
    <property type="entry name" value="PEPTIDASE S12"/>
    <property type="match status" value="1"/>
</dbReference>
<keyword evidence="1 5" id="KW-0645">Protease</keyword>
<organism evidence="5 6">
    <name type="scientific">Thalassolituus maritimus</name>
    <dbReference type="NCBI Taxonomy" id="484498"/>
    <lineage>
        <taxon>Bacteria</taxon>
        <taxon>Pseudomonadati</taxon>
        <taxon>Pseudomonadota</taxon>
        <taxon>Gammaproteobacteria</taxon>
        <taxon>Oceanospirillales</taxon>
        <taxon>Oceanospirillaceae</taxon>
        <taxon>Thalassolituus</taxon>
    </lineage>
</organism>
<sequence>MSPTQTFALRILFPAAIGGLIATLILLIAPEWVLPQVATPVQEPQPQQHVASNVPAMQGPVSYADAVNAAAPAVVNIYTRKVVKRRTNPLLNDPALRRFFGESEQPSDRMQSSLGSGVIMSNEGHIITNFHVIEGADEITVALFDGRDEEATLVGSDPESDLAVLQINLPDDIAPATITNVDGHDVGDVVLAIGNPFGVGQTVTMGIISAKGRNRLGLNTYEDYIQTDAAINPGNSGGALINAYGELVGINTAIFTQSGGSEGIGFAIPSDIAHRTMADIARYGTTIRGWLGIEVQEASPELLKSLKLPDELTGLLVTGVFPEGPAEQAGLAAGDIIIGLNGDSADNAVDAMNLIASLRPGDKISVEFLRRGEQLTTTAFAGLRDQPEN</sequence>
<dbReference type="PROSITE" id="PS50106">
    <property type="entry name" value="PDZ"/>
    <property type="match status" value="1"/>
</dbReference>
<keyword evidence="2" id="KW-0378">Hydrolase</keyword>
<dbReference type="PANTHER" id="PTHR43343:SF3">
    <property type="entry name" value="PROTEASE DO-LIKE 8, CHLOROPLASTIC"/>
    <property type="match status" value="1"/>
</dbReference>
<gene>
    <name evidence="5" type="ORF">SAMN05421686_107114</name>
</gene>
<dbReference type="Pfam" id="PF13180">
    <property type="entry name" value="PDZ_2"/>
    <property type="match status" value="1"/>
</dbReference>
<dbReference type="OrthoDB" id="9758917at2"/>
<dbReference type="SUPFAM" id="SSF50494">
    <property type="entry name" value="Trypsin-like serine proteases"/>
    <property type="match status" value="1"/>
</dbReference>
<dbReference type="Gene3D" id="2.40.10.120">
    <property type="match status" value="1"/>
</dbReference>
<reference evidence="6" key="1">
    <citation type="submission" date="2017-01" db="EMBL/GenBank/DDBJ databases">
        <authorList>
            <person name="Varghese N."/>
            <person name="Submissions S."/>
        </authorList>
    </citation>
    <scope>NUCLEOTIDE SEQUENCE [LARGE SCALE GENOMIC DNA]</scope>
    <source>
        <strain evidence="6">DSM 24913</strain>
    </source>
</reference>
<dbReference type="Proteomes" id="UP000185639">
    <property type="component" value="Unassembled WGS sequence"/>
</dbReference>
<dbReference type="SUPFAM" id="SSF50156">
    <property type="entry name" value="PDZ domain-like"/>
    <property type="match status" value="1"/>
</dbReference>
<dbReference type="EMBL" id="FTOH01000007">
    <property type="protein sequence ID" value="SIS99267.1"/>
    <property type="molecule type" value="Genomic_DNA"/>
</dbReference>
<keyword evidence="3" id="KW-0812">Transmembrane</keyword>
<dbReference type="Pfam" id="PF13365">
    <property type="entry name" value="Trypsin_2"/>
    <property type="match status" value="1"/>
</dbReference>
<dbReference type="InterPro" id="IPR001478">
    <property type="entry name" value="PDZ"/>
</dbReference>
<dbReference type="InterPro" id="IPR009003">
    <property type="entry name" value="Peptidase_S1_PA"/>
</dbReference>
<feature type="transmembrane region" description="Helical" evidence="3">
    <location>
        <begin position="7"/>
        <end position="29"/>
    </location>
</feature>
<evidence type="ECO:0000313" key="5">
    <source>
        <dbReference type="EMBL" id="SIS99267.1"/>
    </source>
</evidence>
<proteinExistence type="predicted"/>
<dbReference type="SMART" id="SM00228">
    <property type="entry name" value="PDZ"/>
    <property type="match status" value="1"/>
</dbReference>
<feature type="domain" description="PDZ" evidence="4">
    <location>
        <begin position="288"/>
        <end position="352"/>
    </location>
</feature>